<organism evidence="1 2">
    <name type="scientific">Saccharothrix texasensis</name>
    <dbReference type="NCBI Taxonomy" id="103734"/>
    <lineage>
        <taxon>Bacteria</taxon>
        <taxon>Bacillati</taxon>
        <taxon>Actinomycetota</taxon>
        <taxon>Actinomycetes</taxon>
        <taxon>Pseudonocardiales</taxon>
        <taxon>Pseudonocardiaceae</taxon>
        <taxon>Saccharothrix</taxon>
    </lineage>
</organism>
<sequence>MVTRKGRLFHRDENCPGYQQGVRISIKRARKLSPVELVTAQQAKERGKGCCSVCW</sequence>
<name>A0A3N1HDY6_9PSEU</name>
<protein>
    <submittedName>
        <fullName evidence="1">Uncharacterized protein</fullName>
    </submittedName>
</protein>
<accession>A0A3N1HDY6</accession>
<evidence type="ECO:0000313" key="1">
    <source>
        <dbReference type="EMBL" id="ROP40710.1"/>
    </source>
</evidence>
<keyword evidence="2" id="KW-1185">Reference proteome</keyword>
<proteinExistence type="predicted"/>
<dbReference type="AlphaFoldDB" id="A0A3N1HDY6"/>
<gene>
    <name evidence="1" type="ORF">EDD40_6127</name>
</gene>
<dbReference type="EMBL" id="RJKM01000001">
    <property type="protein sequence ID" value="ROP40710.1"/>
    <property type="molecule type" value="Genomic_DNA"/>
</dbReference>
<reference evidence="1 2" key="1">
    <citation type="submission" date="2018-11" db="EMBL/GenBank/DDBJ databases">
        <title>Sequencing the genomes of 1000 actinobacteria strains.</title>
        <authorList>
            <person name="Klenk H.-P."/>
        </authorList>
    </citation>
    <scope>NUCLEOTIDE SEQUENCE [LARGE SCALE GENOMIC DNA]</scope>
    <source>
        <strain evidence="1 2">DSM 44231</strain>
    </source>
</reference>
<comment type="caution">
    <text evidence="1">The sequence shown here is derived from an EMBL/GenBank/DDBJ whole genome shotgun (WGS) entry which is preliminary data.</text>
</comment>
<evidence type="ECO:0000313" key="2">
    <source>
        <dbReference type="Proteomes" id="UP000268727"/>
    </source>
</evidence>
<dbReference type="Proteomes" id="UP000268727">
    <property type="component" value="Unassembled WGS sequence"/>
</dbReference>